<comment type="caution">
    <text evidence="3">The sequence shown here is derived from an EMBL/GenBank/DDBJ whole genome shotgun (WGS) entry which is preliminary data.</text>
</comment>
<dbReference type="STRING" id="121821.GCA_001870675_03310"/>
<gene>
    <name evidence="3" type="ORF">LY56_02346</name>
</gene>
<feature type="domain" description="ChsH2 C-terminal OB-fold" evidence="1">
    <location>
        <begin position="53"/>
        <end position="110"/>
    </location>
</feature>
<dbReference type="Pfam" id="PF12172">
    <property type="entry name" value="zf-ChsH2"/>
    <property type="match status" value="1"/>
</dbReference>
<name>A0A2W7Q275_9RHOB</name>
<dbReference type="Pfam" id="PF01796">
    <property type="entry name" value="OB_ChsH2_C"/>
    <property type="match status" value="1"/>
</dbReference>
<keyword evidence="4" id="KW-1185">Reference proteome</keyword>
<protein>
    <recommendedName>
        <fullName evidence="5">OB-fold protein</fullName>
    </recommendedName>
</protein>
<accession>A0A2W7Q275</accession>
<dbReference type="PANTHER" id="PTHR34075:SF5">
    <property type="entry name" value="BLR3430 PROTEIN"/>
    <property type="match status" value="1"/>
</dbReference>
<dbReference type="OrthoDB" id="3182121at2"/>
<dbReference type="PANTHER" id="PTHR34075">
    <property type="entry name" value="BLR3430 PROTEIN"/>
    <property type="match status" value="1"/>
</dbReference>
<evidence type="ECO:0000259" key="1">
    <source>
        <dbReference type="Pfam" id="PF01796"/>
    </source>
</evidence>
<dbReference type="InterPro" id="IPR052513">
    <property type="entry name" value="Thioester_dehydratase-like"/>
</dbReference>
<evidence type="ECO:0000313" key="3">
    <source>
        <dbReference type="EMBL" id="PZX42053.1"/>
    </source>
</evidence>
<proteinExistence type="predicted"/>
<dbReference type="EMBL" id="QKZQ01000010">
    <property type="protein sequence ID" value="PZX42053.1"/>
    <property type="molecule type" value="Genomic_DNA"/>
</dbReference>
<organism evidence="3 4">
    <name type="scientific">Roseinatronobacter thiooxidans</name>
    <dbReference type="NCBI Taxonomy" id="121821"/>
    <lineage>
        <taxon>Bacteria</taxon>
        <taxon>Pseudomonadati</taxon>
        <taxon>Pseudomonadota</taxon>
        <taxon>Alphaproteobacteria</taxon>
        <taxon>Rhodobacterales</taxon>
        <taxon>Paracoccaceae</taxon>
        <taxon>Roseinatronobacter</taxon>
    </lineage>
</organism>
<dbReference type="InterPro" id="IPR022002">
    <property type="entry name" value="ChsH2_Znr"/>
</dbReference>
<dbReference type="Proteomes" id="UP000249364">
    <property type="component" value="Unassembled WGS sequence"/>
</dbReference>
<evidence type="ECO:0008006" key="5">
    <source>
        <dbReference type="Google" id="ProtNLM"/>
    </source>
</evidence>
<dbReference type="RefSeq" id="WP_071471077.1">
    <property type="nucleotide sequence ID" value="NZ_MEHT01000046.1"/>
</dbReference>
<feature type="domain" description="ChsH2 rubredoxin-like zinc ribbon" evidence="2">
    <location>
        <begin position="22"/>
        <end position="50"/>
    </location>
</feature>
<dbReference type="SUPFAM" id="SSF50249">
    <property type="entry name" value="Nucleic acid-binding proteins"/>
    <property type="match status" value="1"/>
</dbReference>
<evidence type="ECO:0000313" key="4">
    <source>
        <dbReference type="Proteomes" id="UP000249364"/>
    </source>
</evidence>
<evidence type="ECO:0000259" key="2">
    <source>
        <dbReference type="Pfam" id="PF12172"/>
    </source>
</evidence>
<dbReference type="InterPro" id="IPR002878">
    <property type="entry name" value="ChsH2_C"/>
</dbReference>
<dbReference type="InterPro" id="IPR012340">
    <property type="entry name" value="NA-bd_OB-fold"/>
</dbReference>
<reference evidence="3 4" key="1">
    <citation type="submission" date="2018-06" db="EMBL/GenBank/DDBJ databases">
        <title>Genomic Encyclopedia of Archaeal and Bacterial Type Strains, Phase II (KMG-II): from individual species to whole genera.</title>
        <authorList>
            <person name="Goeker M."/>
        </authorList>
    </citation>
    <scope>NUCLEOTIDE SEQUENCE [LARGE SCALE GENOMIC DNA]</scope>
    <source>
        <strain evidence="3 4">DSM 13087</strain>
    </source>
</reference>
<sequence>MTTDTPHPMPQPWRDDNGTIVLLGEKCTGCGKRFFPKVAFCDHCDGDSFEVTEIGARGNLYSFSEIHVAPKAFKTPYVVGYVDFGDDVRVFGQIDHPAAELAVDIAVKPVIGTIRTNADGTAVTGYRFCKEG</sequence>
<dbReference type="AlphaFoldDB" id="A0A2W7Q275"/>